<comment type="caution">
    <text evidence="3">The sequence shown here is derived from an EMBL/GenBank/DDBJ whole genome shotgun (WGS) entry which is preliminary data.</text>
</comment>
<reference evidence="3" key="1">
    <citation type="submission" date="2023-06" db="EMBL/GenBank/DDBJ databases">
        <title>Genome-scale phylogeny and comparative genomics of the fungal order Sordariales.</title>
        <authorList>
            <consortium name="Lawrence Berkeley National Laboratory"/>
            <person name="Hensen N."/>
            <person name="Bonometti L."/>
            <person name="Westerberg I."/>
            <person name="Brannstrom I.O."/>
            <person name="Guillou S."/>
            <person name="Cros-Aarteil S."/>
            <person name="Calhoun S."/>
            <person name="Haridas S."/>
            <person name="Kuo A."/>
            <person name="Mondo S."/>
            <person name="Pangilinan J."/>
            <person name="Riley R."/>
            <person name="Labutti K."/>
            <person name="Andreopoulos B."/>
            <person name="Lipzen A."/>
            <person name="Chen C."/>
            <person name="Yanf M."/>
            <person name="Daum C."/>
            <person name="Ng V."/>
            <person name="Clum A."/>
            <person name="Steindorff A."/>
            <person name="Ohm R."/>
            <person name="Martin F."/>
            <person name="Silar P."/>
            <person name="Natvig D."/>
            <person name="Lalanne C."/>
            <person name="Gautier V."/>
            <person name="Ament-Velasquez S.L."/>
            <person name="Kruys A."/>
            <person name="Hutchinson M.I."/>
            <person name="Powell A.J."/>
            <person name="Barry K."/>
            <person name="Miller A.N."/>
            <person name="Grigoriev I.V."/>
            <person name="Debuchy R."/>
            <person name="Gladieux P."/>
            <person name="Thoren M.H."/>
            <person name="Johannesson H."/>
        </authorList>
    </citation>
    <scope>NUCLEOTIDE SEQUENCE</scope>
    <source>
        <strain evidence="3">8032-3</strain>
    </source>
</reference>
<accession>A0AAJ0BWM4</accession>
<dbReference type="RefSeq" id="XP_060281829.1">
    <property type="nucleotide sequence ID" value="XM_060424748.1"/>
</dbReference>
<evidence type="ECO:0000313" key="3">
    <source>
        <dbReference type="EMBL" id="KAK1765616.1"/>
    </source>
</evidence>
<evidence type="ECO:0000259" key="2">
    <source>
        <dbReference type="Pfam" id="PF20150"/>
    </source>
</evidence>
<dbReference type="InterPro" id="IPR045518">
    <property type="entry name" value="2EXR"/>
</dbReference>
<dbReference type="Pfam" id="PF20150">
    <property type="entry name" value="2EXR"/>
    <property type="match status" value="1"/>
</dbReference>
<proteinExistence type="predicted"/>
<evidence type="ECO:0000256" key="1">
    <source>
        <dbReference type="SAM" id="MobiDB-lite"/>
    </source>
</evidence>
<name>A0AAJ0BWM4_9PEZI</name>
<dbReference type="PANTHER" id="PTHR35910">
    <property type="entry name" value="2EXR DOMAIN-CONTAINING PROTEIN"/>
    <property type="match status" value="1"/>
</dbReference>
<dbReference type="AlphaFoldDB" id="A0AAJ0BWM4"/>
<organism evidence="3 4">
    <name type="scientific">Phialemonium atrogriseum</name>
    <dbReference type="NCBI Taxonomy" id="1093897"/>
    <lineage>
        <taxon>Eukaryota</taxon>
        <taxon>Fungi</taxon>
        <taxon>Dikarya</taxon>
        <taxon>Ascomycota</taxon>
        <taxon>Pezizomycotina</taxon>
        <taxon>Sordariomycetes</taxon>
        <taxon>Sordariomycetidae</taxon>
        <taxon>Cephalothecales</taxon>
        <taxon>Cephalothecaceae</taxon>
        <taxon>Phialemonium</taxon>
    </lineage>
</organism>
<feature type="region of interest" description="Disordered" evidence="1">
    <location>
        <begin position="1"/>
        <end position="24"/>
    </location>
</feature>
<dbReference type="EMBL" id="MU839014">
    <property type="protein sequence ID" value="KAK1765616.1"/>
    <property type="molecule type" value="Genomic_DNA"/>
</dbReference>
<feature type="domain" description="2EXR" evidence="2">
    <location>
        <begin position="25"/>
        <end position="130"/>
    </location>
</feature>
<dbReference type="Proteomes" id="UP001244011">
    <property type="component" value="Unassembled WGS sequence"/>
</dbReference>
<protein>
    <recommendedName>
        <fullName evidence="2">2EXR domain-containing protein</fullName>
    </recommendedName>
</protein>
<keyword evidence="4" id="KW-1185">Reference proteome</keyword>
<dbReference type="GeneID" id="85307935"/>
<evidence type="ECO:0000313" key="4">
    <source>
        <dbReference type="Proteomes" id="UP001244011"/>
    </source>
</evidence>
<sequence length="258" mass="28613">MATIGDDPQPGPERGTEGPAPPNNFHLFPLLPAELRLKIWHHSFEPRIVELHGRRSHYADDHKHGGVARWQSGCNNPAALSVSVEARTAALSHFTMRIPLDAMSANCDFPGATRRDAHRALYISPADDTVAVLGSVDFTRLSALLADVRRLDTRRGRGLRRLAVSAQWTYHAGASAMMRVLARTMFRDLDELVLFMFGDRVPPPGWAGGVCVLTDCSQTEYFKRYDVGRGSELKDGGSWMIVGKKELRLADLSLRPGW</sequence>
<gene>
    <name evidence="3" type="ORF">QBC33DRAFT_454839</name>
</gene>
<dbReference type="PANTHER" id="PTHR35910:SF1">
    <property type="entry name" value="2EXR DOMAIN-CONTAINING PROTEIN"/>
    <property type="match status" value="1"/>
</dbReference>